<accession>A0AAE0EYG2</accession>
<keyword evidence="1" id="KW-0812">Transmembrane</keyword>
<keyword evidence="1" id="KW-1133">Transmembrane helix</keyword>
<feature type="transmembrane region" description="Helical" evidence="1">
    <location>
        <begin position="21"/>
        <end position="41"/>
    </location>
</feature>
<organism evidence="2 3">
    <name type="scientific">Cymbomonas tetramitiformis</name>
    <dbReference type="NCBI Taxonomy" id="36881"/>
    <lineage>
        <taxon>Eukaryota</taxon>
        <taxon>Viridiplantae</taxon>
        <taxon>Chlorophyta</taxon>
        <taxon>Pyramimonadophyceae</taxon>
        <taxon>Pyramimonadales</taxon>
        <taxon>Pyramimonadaceae</taxon>
        <taxon>Cymbomonas</taxon>
    </lineage>
</organism>
<protein>
    <submittedName>
        <fullName evidence="2">Uncharacterized protein</fullName>
    </submittedName>
</protein>
<sequence>MRQVRLRSGDIGDPIDRTRDAFAAITTALDWSIVVFCGFAQQTGFLKVLETKCSGGAQRTWWLKENQDVGANKALRHNVLEAGIVTFHMADLDNGEQLKRKPWMIDFDMANEALSRANVFQGYGVVKQPFRHDAKVVCAHQKPQHLLM</sequence>
<dbReference type="AlphaFoldDB" id="A0AAE0EYG2"/>
<evidence type="ECO:0000313" key="3">
    <source>
        <dbReference type="Proteomes" id="UP001190700"/>
    </source>
</evidence>
<keyword evidence="3" id="KW-1185">Reference proteome</keyword>
<keyword evidence="1" id="KW-0472">Membrane</keyword>
<name>A0AAE0EYG2_9CHLO</name>
<proteinExistence type="predicted"/>
<reference evidence="2 3" key="1">
    <citation type="journal article" date="2015" name="Genome Biol. Evol.">
        <title>Comparative Genomics of a Bacterivorous Green Alga Reveals Evolutionary Causalities and Consequences of Phago-Mixotrophic Mode of Nutrition.</title>
        <authorList>
            <person name="Burns J.A."/>
            <person name="Paasch A."/>
            <person name="Narechania A."/>
            <person name="Kim E."/>
        </authorList>
    </citation>
    <scope>NUCLEOTIDE SEQUENCE [LARGE SCALE GENOMIC DNA]</scope>
    <source>
        <strain evidence="2 3">PLY_AMNH</strain>
    </source>
</reference>
<evidence type="ECO:0000313" key="2">
    <source>
        <dbReference type="EMBL" id="KAK3245406.1"/>
    </source>
</evidence>
<gene>
    <name evidence="2" type="ORF">CYMTET_45021</name>
</gene>
<dbReference type="EMBL" id="LGRX02030669">
    <property type="protein sequence ID" value="KAK3245406.1"/>
    <property type="molecule type" value="Genomic_DNA"/>
</dbReference>
<comment type="caution">
    <text evidence="2">The sequence shown here is derived from an EMBL/GenBank/DDBJ whole genome shotgun (WGS) entry which is preliminary data.</text>
</comment>
<dbReference type="Proteomes" id="UP001190700">
    <property type="component" value="Unassembled WGS sequence"/>
</dbReference>
<evidence type="ECO:0000256" key="1">
    <source>
        <dbReference type="SAM" id="Phobius"/>
    </source>
</evidence>